<proteinExistence type="predicted"/>
<dbReference type="EMBL" id="BMOD01000005">
    <property type="protein sequence ID" value="GGJ32513.1"/>
    <property type="molecule type" value="Genomic_DNA"/>
</dbReference>
<organism evidence="1 2">
    <name type="scientific">Deinococcus roseus</name>
    <dbReference type="NCBI Taxonomy" id="392414"/>
    <lineage>
        <taxon>Bacteria</taxon>
        <taxon>Thermotogati</taxon>
        <taxon>Deinococcota</taxon>
        <taxon>Deinococci</taxon>
        <taxon>Deinococcales</taxon>
        <taxon>Deinococcaceae</taxon>
        <taxon>Deinococcus</taxon>
    </lineage>
</organism>
<accession>A0ABQ2D0T1</accession>
<gene>
    <name evidence="1" type="ORF">GCM10008938_18400</name>
</gene>
<keyword evidence="2" id="KW-1185">Reference proteome</keyword>
<reference evidence="2" key="1">
    <citation type="journal article" date="2019" name="Int. J. Syst. Evol. Microbiol.">
        <title>The Global Catalogue of Microorganisms (GCM) 10K type strain sequencing project: providing services to taxonomists for standard genome sequencing and annotation.</title>
        <authorList>
            <consortium name="The Broad Institute Genomics Platform"/>
            <consortium name="The Broad Institute Genome Sequencing Center for Infectious Disease"/>
            <person name="Wu L."/>
            <person name="Ma J."/>
        </authorList>
    </citation>
    <scope>NUCLEOTIDE SEQUENCE [LARGE SCALE GENOMIC DNA]</scope>
    <source>
        <strain evidence="2">JCM 14370</strain>
    </source>
</reference>
<dbReference type="RefSeq" id="WP_189002391.1">
    <property type="nucleotide sequence ID" value="NZ_BMOD01000005.1"/>
</dbReference>
<dbReference type="Proteomes" id="UP000632222">
    <property type="component" value="Unassembled WGS sequence"/>
</dbReference>
<sequence>MNLRPTQPLPETPNGYMQLENYSSLKRLWVYLQGASAQGLTVRTLRSDPEEACRRHISGYQLLKAGGLLDPARTLKHLDEHVYTPDPTLLAALDSDFDPLKQLLSEEYLLKIEFTLAFTRNRQLVLKAAAQYVPLPEASVKLDLKLEPRRFSRDEWKVMLDRACGLMG</sequence>
<name>A0ABQ2D0T1_9DEIO</name>
<protein>
    <submittedName>
        <fullName evidence="1">Uncharacterized protein</fullName>
    </submittedName>
</protein>
<evidence type="ECO:0000313" key="1">
    <source>
        <dbReference type="EMBL" id="GGJ32513.1"/>
    </source>
</evidence>
<evidence type="ECO:0000313" key="2">
    <source>
        <dbReference type="Proteomes" id="UP000632222"/>
    </source>
</evidence>
<comment type="caution">
    <text evidence="1">The sequence shown here is derived from an EMBL/GenBank/DDBJ whole genome shotgun (WGS) entry which is preliminary data.</text>
</comment>